<name>A0A382EV10_9ZZZZ</name>
<organism evidence="1">
    <name type="scientific">marine metagenome</name>
    <dbReference type="NCBI Taxonomy" id="408172"/>
    <lineage>
        <taxon>unclassified sequences</taxon>
        <taxon>metagenomes</taxon>
        <taxon>ecological metagenomes</taxon>
    </lineage>
</organism>
<accession>A0A382EV10</accession>
<dbReference type="EMBL" id="UINC01046242">
    <property type="protein sequence ID" value="SVB54004.1"/>
    <property type="molecule type" value="Genomic_DNA"/>
</dbReference>
<reference evidence="1" key="1">
    <citation type="submission" date="2018-05" db="EMBL/GenBank/DDBJ databases">
        <authorList>
            <person name="Lanie J.A."/>
            <person name="Ng W.-L."/>
            <person name="Kazmierczak K.M."/>
            <person name="Andrzejewski T.M."/>
            <person name="Davidsen T.M."/>
            <person name="Wayne K.J."/>
            <person name="Tettelin H."/>
            <person name="Glass J.I."/>
            <person name="Rusch D."/>
            <person name="Podicherti R."/>
            <person name="Tsui H.-C.T."/>
            <person name="Winkler M.E."/>
        </authorList>
    </citation>
    <scope>NUCLEOTIDE SEQUENCE</scope>
</reference>
<evidence type="ECO:0000313" key="1">
    <source>
        <dbReference type="EMBL" id="SVB54004.1"/>
    </source>
</evidence>
<gene>
    <name evidence="1" type="ORF">METZ01_LOCUS206858</name>
</gene>
<sequence>MKDNQFHLFKLQESVPEIFPLTANKIL</sequence>
<protein>
    <submittedName>
        <fullName evidence="1">Uncharacterized protein</fullName>
    </submittedName>
</protein>
<proteinExistence type="predicted"/>
<dbReference type="AlphaFoldDB" id="A0A382EV10"/>